<proteinExistence type="predicted"/>
<reference evidence="1" key="2">
    <citation type="journal article" date="2020" name="Nat. Commun.">
        <title>Large-scale genome sequencing of mycorrhizal fungi provides insights into the early evolution of symbiotic traits.</title>
        <authorList>
            <person name="Miyauchi S."/>
            <person name="Kiss E."/>
            <person name="Kuo A."/>
            <person name="Drula E."/>
            <person name="Kohler A."/>
            <person name="Sanchez-Garcia M."/>
            <person name="Morin E."/>
            <person name="Andreopoulos B."/>
            <person name="Barry K.W."/>
            <person name="Bonito G."/>
            <person name="Buee M."/>
            <person name="Carver A."/>
            <person name="Chen C."/>
            <person name="Cichocki N."/>
            <person name="Clum A."/>
            <person name="Culley D."/>
            <person name="Crous P.W."/>
            <person name="Fauchery L."/>
            <person name="Girlanda M."/>
            <person name="Hayes R.D."/>
            <person name="Keri Z."/>
            <person name="LaButti K."/>
            <person name="Lipzen A."/>
            <person name="Lombard V."/>
            <person name="Magnuson J."/>
            <person name="Maillard F."/>
            <person name="Murat C."/>
            <person name="Nolan M."/>
            <person name="Ohm R.A."/>
            <person name="Pangilinan J."/>
            <person name="Pereira M.F."/>
            <person name="Perotto S."/>
            <person name="Peter M."/>
            <person name="Pfister S."/>
            <person name="Riley R."/>
            <person name="Sitrit Y."/>
            <person name="Stielow J.B."/>
            <person name="Szollosi G."/>
            <person name="Zifcakova L."/>
            <person name="Stursova M."/>
            <person name="Spatafora J.W."/>
            <person name="Tedersoo L."/>
            <person name="Vaario L.M."/>
            <person name="Yamada A."/>
            <person name="Yan M."/>
            <person name="Wang P."/>
            <person name="Xu J."/>
            <person name="Bruns T."/>
            <person name="Baldrian P."/>
            <person name="Vilgalys R."/>
            <person name="Dunand C."/>
            <person name="Henrissat B."/>
            <person name="Grigoriev I.V."/>
            <person name="Hibbett D."/>
            <person name="Nagy L.G."/>
            <person name="Martin F.M."/>
        </authorList>
    </citation>
    <scope>NUCLEOTIDE SEQUENCE</scope>
    <source>
        <strain evidence="1">Prilba</strain>
    </source>
</reference>
<evidence type="ECO:0000313" key="2">
    <source>
        <dbReference type="Proteomes" id="UP000759537"/>
    </source>
</evidence>
<accession>A0A9P5MRZ0</accession>
<organism evidence="1 2">
    <name type="scientific">Russula ochroleuca</name>
    <dbReference type="NCBI Taxonomy" id="152965"/>
    <lineage>
        <taxon>Eukaryota</taxon>
        <taxon>Fungi</taxon>
        <taxon>Dikarya</taxon>
        <taxon>Basidiomycota</taxon>
        <taxon>Agaricomycotina</taxon>
        <taxon>Agaricomycetes</taxon>
        <taxon>Russulales</taxon>
        <taxon>Russulaceae</taxon>
        <taxon>Russula</taxon>
    </lineage>
</organism>
<sequence>MLELIKKAAEGTYHPKGFDEEDDLQALLFLHLGGAHVVDIAHHIFGTPSVSTIRTCTSIPQILASPSFPTQYEIEHNIAATFEGLLELLGQKSHHAVIMFDEISIENLEFTSEDDLQTLWEDSLGLQSATVGAIAVLSPQLRLYSTCPILISGSCKRETAEDHALLLQAVVNAINSKKDMTGLRIISLASDGESRQGKALSRLTYIAPLAPSSPIYNQLIHLPLFDTFVGADDITADKDYKHIFKQLRNALLRDKGCVVHGIKLMHGLICKHLQDSGLSNIHINHVLDSTDKQDIVLAYNLLKDLWCLPAADPERSTQCYEHTASTRAIRCIRGS</sequence>
<protein>
    <submittedName>
        <fullName evidence="1">Uncharacterized protein</fullName>
    </submittedName>
</protein>
<dbReference type="AlphaFoldDB" id="A0A9P5MRZ0"/>
<evidence type="ECO:0000313" key="1">
    <source>
        <dbReference type="EMBL" id="KAF8476416.1"/>
    </source>
</evidence>
<keyword evidence="2" id="KW-1185">Reference proteome</keyword>
<dbReference type="OrthoDB" id="2691851at2759"/>
<gene>
    <name evidence="1" type="ORF">DFH94DRAFT_695107</name>
</gene>
<comment type="caution">
    <text evidence="1">The sequence shown here is derived from an EMBL/GenBank/DDBJ whole genome shotgun (WGS) entry which is preliminary data.</text>
</comment>
<dbReference type="EMBL" id="WHVB01000015">
    <property type="protein sequence ID" value="KAF8476416.1"/>
    <property type="molecule type" value="Genomic_DNA"/>
</dbReference>
<reference evidence="1" key="1">
    <citation type="submission" date="2019-10" db="EMBL/GenBank/DDBJ databases">
        <authorList>
            <consortium name="DOE Joint Genome Institute"/>
            <person name="Kuo A."/>
            <person name="Miyauchi S."/>
            <person name="Kiss E."/>
            <person name="Drula E."/>
            <person name="Kohler A."/>
            <person name="Sanchez-Garcia M."/>
            <person name="Andreopoulos B."/>
            <person name="Barry K.W."/>
            <person name="Bonito G."/>
            <person name="Buee M."/>
            <person name="Carver A."/>
            <person name="Chen C."/>
            <person name="Cichocki N."/>
            <person name="Clum A."/>
            <person name="Culley D."/>
            <person name="Crous P.W."/>
            <person name="Fauchery L."/>
            <person name="Girlanda M."/>
            <person name="Hayes R."/>
            <person name="Keri Z."/>
            <person name="LaButti K."/>
            <person name="Lipzen A."/>
            <person name="Lombard V."/>
            <person name="Magnuson J."/>
            <person name="Maillard F."/>
            <person name="Morin E."/>
            <person name="Murat C."/>
            <person name="Nolan M."/>
            <person name="Ohm R."/>
            <person name="Pangilinan J."/>
            <person name="Pereira M."/>
            <person name="Perotto S."/>
            <person name="Peter M."/>
            <person name="Riley R."/>
            <person name="Sitrit Y."/>
            <person name="Stielow B."/>
            <person name="Szollosi G."/>
            <person name="Zifcakova L."/>
            <person name="Stursova M."/>
            <person name="Spatafora J.W."/>
            <person name="Tedersoo L."/>
            <person name="Vaario L.-M."/>
            <person name="Yamada A."/>
            <person name="Yan M."/>
            <person name="Wang P."/>
            <person name="Xu J."/>
            <person name="Bruns T."/>
            <person name="Baldrian P."/>
            <person name="Vilgalys R."/>
            <person name="Henrissat B."/>
            <person name="Grigoriev I.V."/>
            <person name="Hibbett D."/>
            <person name="Nagy L.G."/>
            <person name="Martin F.M."/>
        </authorList>
    </citation>
    <scope>NUCLEOTIDE SEQUENCE</scope>
    <source>
        <strain evidence="1">Prilba</strain>
    </source>
</reference>
<name>A0A9P5MRZ0_9AGAM</name>
<dbReference type="Proteomes" id="UP000759537">
    <property type="component" value="Unassembled WGS sequence"/>
</dbReference>